<keyword evidence="1" id="KW-0812">Transmembrane</keyword>
<dbReference type="AlphaFoldDB" id="A0A073JWS7"/>
<keyword evidence="1" id="KW-1133">Transmembrane helix</keyword>
<sequence length="364" mass="41101">MKDVYELLHEVDIDESEMIEMEVSDFEKEKVKKYVKQSMKKKKAGWKTRVVAASIIVTISATTFSVAFPTYAGSLPIIGDVFKFLAGDKLGLYTNYKELSKEMNMTEESNGIRITVNDVVFDGRTMTMTYSMTSERDLGDDPALFEWVDIQDSEGMTGSSKVSKVDGNNYVGIVTASHDNAEEKDVANVKWDIEKIELLDKKEKIEGNWNFAFSVKATENKKQLVNKSMEQDGVKVNIEKLSFTPMSFVIYYSQEIDEKVRKDWDAVDVQLKIKDDLGNEYVGEGNGGSGKDSYNINWSDTFQKLNPNAKKLIVTPHITLRTHNASNHGGVEFVDGKEKKIKVPKTSRPSEEFVMGDIVIELEK</sequence>
<accession>A0A073JWS7</accession>
<keyword evidence="5" id="KW-1185">Reference proteome</keyword>
<name>A0A073JWS7_9BACI</name>
<dbReference type="OrthoDB" id="2541898at2"/>
<keyword evidence="1" id="KW-0472">Membrane</keyword>
<dbReference type="Proteomes" id="UP000027822">
    <property type="component" value="Unassembled WGS sequence"/>
</dbReference>
<reference evidence="4" key="1">
    <citation type="submission" date="2014-06" db="EMBL/GenBank/DDBJ databases">
        <title>Draft genome sequence of Bacillus manliponensis JCM 15802 (MCCC 1A00708).</title>
        <authorList>
            <person name="Lai Q."/>
            <person name="Liu Y."/>
            <person name="Shao Z."/>
        </authorList>
    </citation>
    <scope>NUCLEOTIDE SEQUENCE [LARGE SCALE GENOMIC DNA]</scope>
    <source>
        <strain evidence="4">JCM 15802</strain>
    </source>
</reference>
<evidence type="ECO:0000256" key="1">
    <source>
        <dbReference type="SAM" id="Phobius"/>
    </source>
</evidence>
<evidence type="ECO:0000313" key="4">
    <source>
        <dbReference type="EMBL" id="KEK18755.1"/>
    </source>
</evidence>
<dbReference type="Pfam" id="PF13786">
    <property type="entry name" value="DUF4179"/>
    <property type="match status" value="1"/>
</dbReference>
<dbReference type="STRING" id="574376.BAMA_02970"/>
<dbReference type="Pfam" id="PF18705">
    <property type="entry name" value="DUF5643"/>
    <property type="match status" value="1"/>
</dbReference>
<organism evidence="4 5">
    <name type="scientific">Bacillus manliponensis</name>
    <dbReference type="NCBI Taxonomy" id="574376"/>
    <lineage>
        <taxon>Bacteria</taxon>
        <taxon>Bacillati</taxon>
        <taxon>Bacillota</taxon>
        <taxon>Bacilli</taxon>
        <taxon>Bacillales</taxon>
        <taxon>Bacillaceae</taxon>
        <taxon>Bacillus</taxon>
        <taxon>Bacillus cereus group</taxon>
    </lineage>
</organism>
<feature type="transmembrane region" description="Helical" evidence="1">
    <location>
        <begin position="50"/>
        <end position="72"/>
    </location>
</feature>
<dbReference type="Gene3D" id="2.60.40.1630">
    <property type="entry name" value="bacillus anthracis domain"/>
    <property type="match status" value="1"/>
</dbReference>
<dbReference type="InterPro" id="IPR040680">
    <property type="entry name" value="DUF5643"/>
</dbReference>
<dbReference type="Gene3D" id="2.60.40.1640">
    <property type="entry name" value="Conserved domain protein"/>
    <property type="match status" value="1"/>
</dbReference>
<dbReference type="RefSeq" id="WP_034639912.1">
    <property type="nucleotide sequence ID" value="NZ_CBCSJC010000012.1"/>
</dbReference>
<evidence type="ECO:0000313" key="5">
    <source>
        <dbReference type="Proteomes" id="UP000027822"/>
    </source>
</evidence>
<gene>
    <name evidence="4" type="ORF">BAMA_02970</name>
</gene>
<dbReference type="EMBL" id="JOTN01000011">
    <property type="protein sequence ID" value="KEK18755.1"/>
    <property type="molecule type" value="Genomic_DNA"/>
</dbReference>
<dbReference type="eggNOG" id="ENOG502ZBU2">
    <property type="taxonomic scope" value="Bacteria"/>
</dbReference>
<feature type="domain" description="DUF5643" evidence="3">
    <location>
        <begin position="220"/>
        <end position="341"/>
    </location>
</feature>
<comment type="caution">
    <text evidence="4">The sequence shown here is derived from an EMBL/GenBank/DDBJ whole genome shotgun (WGS) entry which is preliminary data.</text>
</comment>
<dbReference type="InterPro" id="IPR025436">
    <property type="entry name" value="DUF4179"/>
</dbReference>
<evidence type="ECO:0000259" key="2">
    <source>
        <dbReference type="Pfam" id="PF13786"/>
    </source>
</evidence>
<proteinExistence type="predicted"/>
<feature type="domain" description="DUF4179" evidence="2">
    <location>
        <begin position="41"/>
        <end position="133"/>
    </location>
</feature>
<evidence type="ECO:0000259" key="3">
    <source>
        <dbReference type="Pfam" id="PF18705"/>
    </source>
</evidence>
<protein>
    <submittedName>
        <fullName evidence="4">ECF-type sigma factor negative effector</fullName>
    </submittedName>
</protein>